<sequence length="118" mass="13157">MFADEDAVFEAYGFKAAEEAATASGPEEVPIPSIPTEIQQEMKDTALHADDKATAEPIIDWDRDNPAMDVGPIYPLMPEFGLAVRQHAIVGVWRWQGEGLYFFYSILFCHGQASKNKH</sequence>
<accession>A0A1Z5RDM4</accession>
<protein>
    <submittedName>
        <fullName evidence="1">Uncharacterized protein</fullName>
    </submittedName>
</protein>
<reference evidence="2" key="2">
    <citation type="journal article" date="2018" name="Plant J.">
        <title>The Sorghum bicolor reference genome: improved assembly, gene annotations, a transcriptome atlas, and signatures of genome organization.</title>
        <authorList>
            <person name="McCormick R.F."/>
            <person name="Truong S.K."/>
            <person name="Sreedasyam A."/>
            <person name="Jenkins J."/>
            <person name="Shu S."/>
            <person name="Sims D."/>
            <person name="Kennedy M."/>
            <person name="Amirebrahimi M."/>
            <person name="Weers B.D."/>
            <person name="McKinley B."/>
            <person name="Mattison A."/>
            <person name="Morishige D.T."/>
            <person name="Grimwood J."/>
            <person name="Schmutz J."/>
            <person name="Mullet J.E."/>
        </authorList>
    </citation>
    <scope>NUCLEOTIDE SEQUENCE [LARGE SCALE GENOMIC DNA]</scope>
    <source>
        <strain evidence="2">cv. BTx623</strain>
    </source>
</reference>
<dbReference type="AlphaFoldDB" id="A0A1Z5RDM4"/>
<evidence type="ECO:0000313" key="2">
    <source>
        <dbReference type="Proteomes" id="UP000000768"/>
    </source>
</evidence>
<evidence type="ECO:0000313" key="1">
    <source>
        <dbReference type="EMBL" id="OQU81486.1"/>
    </source>
</evidence>
<reference evidence="1 2" key="1">
    <citation type="journal article" date="2009" name="Nature">
        <title>The Sorghum bicolor genome and the diversification of grasses.</title>
        <authorList>
            <person name="Paterson A.H."/>
            <person name="Bowers J.E."/>
            <person name="Bruggmann R."/>
            <person name="Dubchak I."/>
            <person name="Grimwood J."/>
            <person name="Gundlach H."/>
            <person name="Haberer G."/>
            <person name="Hellsten U."/>
            <person name="Mitros T."/>
            <person name="Poliakov A."/>
            <person name="Schmutz J."/>
            <person name="Spannagl M."/>
            <person name="Tang H."/>
            <person name="Wang X."/>
            <person name="Wicker T."/>
            <person name="Bharti A.K."/>
            <person name="Chapman J."/>
            <person name="Feltus F.A."/>
            <person name="Gowik U."/>
            <person name="Grigoriev I.V."/>
            <person name="Lyons E."/>
            <person name="Maher C.A."/>
            <person name="Martis M."/>
            <person name="Narechania A."/>
            <person name="Otillar R.P."/>
            <person name="Penning B.W."/>
            <person name="Salamov A.A."/>
            <person name="Wang Y."/>
            <person name="Zhang L."/>
            <person name="Carpita N.C."/>
            <person name="Freeling M."/>
            <person name="Gingle A.R."/>
            <person name="Hash C.T."/>
            <person name="Keller B."/>
            <person name="Klein P."/>
            <person name="Kresovich S."/>
            <person name="McCann M.C."/>
            <person name="Ming R."/>
            <person name="Peterson D.G."/>
            <person name="Mehboob-ur-Rahman"/>
            <person name="Ware D."/>
            <person name="Westhoff P."/>
            <person name="Mayer K.F."/>
            <person name="Messing J."/>
            <person name="Rokhsar D.S."/>
        </authorList>
    </citation>
    <scope>NUCLEOTIDE SEQUENCE [LARGE SCALE GENOMIC DNA]</scope>
    <source>
        <strain evidence="2">cv. BTx623</strain>
    </source>
</reference>
<keyword evidence="2" id="KW-1185">Reference proteome</keyword>
<proteinExistence type="predicted"/>
<gene>
    <name evidence="1" type="ORF">SORBI_3006G065850</name>
</gene>
<dbReference type="Gramene" id="OQU81486">
    <property type="protein sequence ID" value="OQU81486"/>
    <property type="gene ID" value="SORBI_3006G065850"/>
</dbReference>
<dbReference type="InParanoid" id="A0A1Z5RDM4"/>
<dbReference type="Proteomes" id="UP000000768">
    <property type="component" value="Chromosome 6"/>
</dbReference>
<dbReference type="EMBL" id="CM000765">
    <property type="protein sequence ID" value="OQU81486.1"/>
    <property type="molecule type" value="Genomic_DNA"/>
</dbReference>
<name>A0A1Z5RDM4_SORBI</name>
<organism evidence="1 2">
    <name type="scientific">Sorghum bicolor</name>
    <name type="common">Sorghum</name>
    <name type="synonym">Sorghum vulgare</name>
    <dbReference type="NCBI Taxonomy" id="4558"/>
    <lineage>
        <taxon>Eukaryota</taxon>
        <taxon>Viridiplantae</taxon>
        <taxon>Streptophyta</taxon>
        <taxon>Embryophyta</taxon>
        <taxon>Tracheophyta</taxon>
        <taxon>Spermatophyta</taxon>
        <taxon>Magnoliopsida</taxon>
        <taxon>Liliopsida</taxon>
        <taxon>Poales</taxon>
        <taxon>Poaceae</taxon>
        <taxon>PACMAD clade</taxon>
        <taxon>Panicoideae</taxon>
        <taxon>Andropogonodae</taxon>
        <taxon>Andropogoneae</taxon>
        <taxon>Sorghinae</taxon>
        <taxon>Sorghum</taxon>
    </lineage>
</organism>